<dbReference type="NCBIfam" id="TIGR01517">
    <property type="entry name" value="ATPase-IIB_Ca"/>
    <property type="match status" value="1"/>
</dbReference>
<feature type="transmembrane region" description="Helical" evidence="18">
    <location>
        <begin position="1116"/>
        <end position="1135"/>
    </location>
</feature>
<dbReference type="PROSITE" id="PS00154">
    <property type="entry name" value="ATPASE_E1_E2"/>
    <property type="match status" value="1"/>
</dbReference>
<dbReference type="Gene3D" id="1.20.1110.10">
    <property type="entry name" value="Calcium-transporting ATPase, transmembrane domain"/>
    <property type="match status" value="1"/>
</dbReference>
<dbReference type="Gene3D" id="3.40.50.1000">
    <property type="entry name" value="HAD superfamily/HAD-like"/>
    <property type="match status" value="1"/>
</dbReference>
<evidence type="ECO:0000256" key="9">
    <source>
        <dbReference type="ARBA" id="ARBA00022840"/>
    </source>
</evidence>
<organism evidence="23 24">
    <name type="scientific">Talaromyces proteolyticus</name>
    <dbReference type="NCBI Taxonomy" id="1131652"/>
    <lineage>
        <taxon>Eukaryota</taxon>
        <taxon>Fungi</taxon>
        <taxon>Dikarya</taxon>
        <taxon>Ascomycota</taxon>
        <taxon>Pezizomycotina</taxon>
        <taxon>Eurotiomycetes</taxon>
        <taxon>Eurotiomycetidae</taxon>
        <taxon>Eurotiales</taxon>
        <taxon>Trichocomaceae</taxon>
        <taxon>Talaromyces</taxon>
        <taxon>Talaromyces sect. Bacilispori</taxon>
    </lineage>
</organism>
<feature type="domain" description="Cation-transporting P-type ATPase C-terminal" evidence="21">
    <location>
        <begin position="961"/>
        <end position="1137"/>
    </location>
</feature>
<dbReference type="Pfam" id="PF00690">
    <property type="entry name" value="Cation_ATPase_N"/>
    <property type="match status" value="1"/>
</dbReference>
<feature type="region of interest" description="Disordered" evidence="19">
    <location>
        <begin position="1"/>
        <end position="71"/>
    </location>
</feature>
<dbReference type="AlphaFoldDB" id="A0AAD4KL31"/>
<evidence type="ECO:0000256" key="19">
    <source>
        <dbReference type="SAM" id="MobiDB-lite"/>
    </source>
</evidence>
<keyword evidence="4 18" id="KW-0109">Calcium transport</keyword>
<comment type="subcellular location">
    <subcellularLocation>
        <location evidence="18">Membrane</location>
        <topology evidence="18">Multi-pass membrane protein</topology>
    </subcellularLocation>
    <subcellularLocation>
        <location evidence="1">Vacuole membrane</location>
        <topology evidence="1">Multi-pass membrane protein</topology>
    </subcellularLocation>
</comment>
<dbReference type="SFLD" id="SFLDG00002">
    <property type="entry name" value="C1.7:_P-type_atpase_like"/>
    <property type="match status" value="1"/>
</dbReference>
<feature type="transmembrane region" description="Helical" evidence="18">
    <location>
        <begin position="256"/>
        <end position="276"/>
    </location>
</feature>
<keyword evidence="11" id="KW-1278">Translocase</keyword>
<comment type="function">
    <text evidence="18">Catalyzes the hydrolysis of ATP coupled with the transport of calcium.</text>
</comment>
<dbReference type="InterPro" id="IPR059000">
    <property type="entry name" value="ATPase_P-type_domA"/>
</dbReference>
<keyword evidence="2 18" id="KW-0813">Transport</keyword>
<evidence type="ECO:0000313" key="23">
    <source>
        <dbReference type="EMBL" id="KAH8692727.1"/>
    </source>
</evidence>
<evidence type="ECO:0000256" key="16">
    <source>
        <dbReference type="ARBA" id="ARBA00048694"/>
    </source>
</evidence>
<dbReference type="PRINTS" id="PR00120">
    <property type="entry name" value="HATPASE"/>
</dbReference>
<dbReference type="CDD" id="cd02081">
    <property type="entry name" value="P-type_ATPase_Ca_PMCA-like"/>
    <property type="match status" value="1"/>
</dbReference>
<feature type="compositionally biased region" description="Low complexity" evidence="19">
    <location>
        <begin position="40"/>
        <end position="55"/>
    </location>
</feature>
<feature type="transmembrane region" description="Helical" evidence="18">
    <location>
        <begin position="934"/>
        <end position="955"/>
    </location>
</feature>
<dbReference type="Pfam" id="PF00689">
    <property type="entry name" value="Cation_ATPase_C"/>
    <property type="match status" value="1"/>
</dbReference>
<dbReference type="GeneID" id="70242066"/>
<evidence type="ECO:0000256" key="6">
    <source>
        <dbReference type="ARBA" id="ARBA00022723"/>
    </source>
</evidence>
<dbReference type="EC" id="7.2.2.10" evidence="18"/>
<keyword evidence="9 18" id="KW-0067">ATP-binding</keyword>
<evidence type="ECO:0000256" key="10">
    <source>
        <dbReference type="ARBA" id="ARBA00022842"/>
    </source>
</evidence>
<dbReference type="PANTHER" id="PTHR24093:SF423">
    <property type="entry name" value="CALCIUM-TRANSPORTING ATPASE"/>
    <property type="match status" value="1"/>
</dbReference>
<dbReference type="InterPro" id="IPR036412">
    <property type="entry name" value="HAD-like_sf"/>
</dbReference>
<dbReference type="InterPro" id="IPR006408">
    <property type="entry name" value="P-type_ATPase_IIB"/>
</dbReference>
<reference evidence="23" key="1">
    <citation type="submission" date="2021-12" db="EMBL/GenBank/DDBJ databases">
        <title>Convergent genome expansion in fungi linked to evolution of root-endophyte symbiosis.</title>
        <authorList>
            <consortium name="DOE Joint Genome Institute"/>
            <person name="Ke Y.-H."/>
            <person name="Bonito G."/>
            <person name="Liao H.-L."/>
            <person name="Looney B."/>
            <person name="Rojas-Flechas A."/>
            <person name="Nash J."/>
            <person name="Hameed K."/>
            <person name="Schadt C."/>
            <person name="Martin F."/>
            <person name="Crous P.W."/>
            <person name="Miettinen O."/>
            <person name="Magnuson J.K."/>
            <person name="Labbe J."/>
            <person name="Jacobson D."/>
            <person name="Doktycz M.J."/>
            <person name="Veneault-Fourrey C."/>
            <person name="Kuo A."/>
            <person name="Mondo S."/>
            <person name="Calhoun S."/>
            <person name="Riley R."/>
            <person name="Ohm R."/>
            <person name="LaButti K."/>
            <person name="Andreopoulos B."/>
            <person name="Pangilinan J."/>
            <person name="Nolan M."/>
            <person name="Tritt A."/>
            <person name="Clum A."/>
            <person name="Lipzen A."/>
            <person name="Daum C."/>
            <person name="Barry K."/>
            <person name="Grigoriev I.V."/>
            <person name="Vilgalys R."/>
        </authorList>
    </citation>
    <scope>NUCLEOTIDE SEQUENCE</scope>
    <source>
        <strain evidence="23">PMI_201</strain>
    </source>
</reference>
<keyword evidence="8 18" id="KW-0106">Calcium</keyword>
<comment type="catalytic activity">
    <reaction evidence="16 18">
        <text>Ca(2+)(in) + ATP + H2O = Ca(2+)(out) + ADP + phosphate + H(+)</text>
        <dbReference type="Rhea" id="RHEA:18105"/>
        <dbReference type="ChEBI" id="CHEBI:15377"/>
        <dbReference type="ChEBI" id="CHEBI:15378"/>
        <dbReference type="ChEBI" id="CHEBI:29108"/>
        <dbReference type="ChEBI" id="CHEBI:30616"/>
        <dbReference type="ChEBI" id="CHEBI:43474"/>
        <dbReference type="ChEBI" id="CHEBI:456216"/>
        <dbReference type="EC" id="7.2.2.10"/>
    </reaction>
</comment>
<dbReference type="Pfam" id="PF00122">
    <property type="entry name" value="E1-E2_ATPase"/>
    <property type="match status" value="1"/>
</dbReference>
<dbReference type="GO" id="GO:0006874">
    <property type="term" value="P:intracellular calcium ion homeostasis"/>
    <property type="evidence" value="ECO:0007669"/>
    <property type="project" value="TreeGrafter"/>
</dbReference>
<evidence type="ECO:0000256" key="11">
    <source>
        <dbReference type="ARBA" id="ARBA00022967"/>
    </source>
</evidence>
<evidence type="ECO:0000256" key="14">
    <source>
        <dbReference type="ARBA" id="ARBA00023136"/>
    </source>
</evidence>
<evidence type="ECO:0000259" key="20">
    <source>
        <dbReference type="Pfam" id="PF00122"/>
    </source>
</evidence>
<dbReference type="InterPro" id="IPR008250">
    <property type="entry name" value="ATPase_P-typ_transduc_dom_A_sf"/>
</dbReference>
<dbReference type="Gene3D" id="3.40.1110.10">
    <property type="entry name" value="Calcium-transporting ATPase, cytoplasmic domain N"/>
    <property type="match status" value="1"/>
</dbReference>
<comment type="function">
    <text evidence="17">This magnesium-dependent enzyme catalyzes the hydrolysis of ATP coupled with the transport of calcium. Transports the calcium to the vacuole and participates in the control of the cytosolic free calcium.</text>
</comment>
<feature type="region of interest" description="Disordered" evidence="19">
    <location>
        <begin position="1208"/>
        <end position="1228"/>
    </location>
</feature>
<dbReference type="SFLD" id="SFLDS00003">
    <property type="entry name" value="Haloacid_Dehalogenase"/>
    <property type="match status" value="1"/>
</dbReference>
<evidence type="ECO:0000259" key="22">
    <source>
        <dbReference type="Pfam" id="PF00690"/>
    </source>
</evidence>
<dbReference type="GO" id="GO:0005388">
    <property type="term" value="F:P-type calcium transporter activity"/>
    <property type="evidence" value="ECO:0007669"/>
    <property type="project" value="UniProtKB-EC"/>
</dbReference>
<dbReference type="Gene3D" id="2.70.150.10">
    <property type="entry name" value="Calcium-transporting ATPase, cytoplasmic transduction domain A"/>
    <property type="match status" value="1"/>
</dbReference>
<dbReference type="InterPro" id="IPR023299">
    <property type="entry name" value="ATPase_P-typ_cyto_dom_N"/>
</dbReference>
<dbReference type="InterPro" id="IPR001757">
    <property type="entry name" value="P_typ_ATPase"/>
</dbReference>
<dbReference type="EMBL" id="JAJTJA010000010">
    <property type="protein sequence ID" value="KAH8692727.1"/>
    <property type="molecule type" value="Genomic_DNA"/>
</dbReference>
<dbReference type="NCBIfam" id="TIGR01494">
    <property type="entry name" value="ATPase_P-type"/>
    <property type="match status" value="2"/>
</dbReference>
<dbReference type="GO" id="GO:0005774">
    <property type="term" value="C:vacuolar membrane"/>
    <property type="evidence" value="ECO:0007669"/>
    <property type="project" value="UniProtKB-SubCell"/>
</dbReference>
<keyword evidence="12 18" id="KW-1133">Transmembrane helix</keyword>
<dbReference type="Proteomes" id="UP001201262">
    <property type="component" value="Unassembled WGS sequence"/>
</dbReference>
<evidence type="ECO:0000256" key="7">
    <source>
        <dbReference type="ARBA" id="ARBA00022741"/>
    </source>
</evidence>
<feature type="transmembrane region" description="Helical" evidence="18">
    <location>
        <begin position="495"/>
        <end position="522"/>
    </location>
</feature>
<feature type="domain" description="P-type ATPase A" evidence="20">
    <location>
        <begin position="321"/>
        <end position="435"/>
    </location>
</feature>
<dbReference type="InterPro" id="IPR023214">
    <property type="entry name" value="HAD_sf"/>
</dbReference>
<name>A0AAD4KL31_9EURO</name>
<evidence type="ECO:0000256" key="17">
    <source>
        <dbReference type="ARBA" id="ARBA00059328"/>
    </source>
</evidence>
<evidence type="ECO:0000256" key="12">
    <source>
        <dbReference type="ARBA" id="ARBA00022989"/>
    </source>
</evidence>
<dbReference type="FunFam" id="3.40.50.1000:FF:000018">
    <property type="entry name" value="Calcium-transporting ATPase"/>
    <property type="match status" value="1"/>
</dbReference>
<keyword evidence="5 18" id="KW-0812">Transmembrane</keyword>
<dbReference type="GO" id="GO:0005886">
    <property type="term" value="C:plasma membrane"/>
    <property type="evidence" value="ECO:0007669"/>
    <property type="project" value="TreeGrafter"/>
</dbReference>
<evidence type="ECO:0000256" key="2">
    <source>
        <dbReference type="ARBA" id="ARBA00022448"/>
    </source>
</evidence>
<dbReference type="SUPFAM" id="SSF56784">
    <property type="entry name" value="HAD-like"/>
    <property type="match status" value="1"/>
</dbReference>
<feature type="transmembrane region" description="Helical" evidence="18">
    <location>
        <begin position="967"/>
        <end position="985"/>
    </location>
</feature>
<dbReference type="InterPro" id="IPR023298">
    <property type="entry name" value="ATPase_P-typ_TM_dom_sf"/>
</dbReference>
<dbReference type="InterPro" id="IPR006068">
    <property type="entry name" value="ATPase_P-typ_cation-transptr_C"/>
</dbReference>
<protein>
    <recommendedName>
        <fullName evidence="18">Calcium-transporting ATPase</fullName>
        <ecNumber evidence="18">7.2.2.10</ecNumber>
    </recommendedName>
</protein>
<feature type="compositionally biased region" description="Polar residues" evidence="19">
    <location>
        <begin position="21"/>
        <end position="39"/>
    </location>
</feature>
<dbReference type="GO" id="GO:0016887">
    <property type="term" value="F:ATP hydrolysis activity"/>
    <property type="evidence" value="ECO:0007669"/>
    <property type="project" value="InterPro"/>
</dbReference>
<dbReference type="InterPro" id="IPR004014">
    <property type="entry name" value="ATPase_P-typ_cation-transptr_N"/>
</dbReference>
<dbReference type="SUPFAM" id="SSF81660">
    <property type="entry name" value="Metal cation-transporting ATPase, ATP-binding domain N"/>
    <property type="match status" value="1"/>
</dbReference>
<keyword evidence="10" id="KW-0460">Magnesium</keyword>
<dbReference type="PANTHER" id="PTHR24093">
    <property type="entry name" value="CATION TRANSPORTING ATPASE"/>
    <property type="match status" value="1"/>
</dbReference>
<keyword evidence="3" id="KW-0926">Vacuole</keyword>
<feature type="transmembrane region" description="Helical" evidence="18">
    <location>
        <begin position="1018"/>
        <end position="1039"/>
    </location>
</feature>
<dbReference type="InterPro" id="IPR044492">
    <property type="entry name" value="P_typ_ATPase_HD_dom"/>
</dbReference>
<keyword evidence="13 18" id="KW-0406">Ion transport</keyword>
<dbReference type="InterPro" id="IPR018303">
    <property type="entry name" value="ATPase_P-typ_P_site"/>
</dbReference>
<dbReference type="GO" id="GO:0005524">
    <property type="term" value="F:ATP binding"/>
    <property type="evidence" value="ECO:0007669"/>
    <property type="project" value="UniProtKB-KW"/>
</dbReference>
<keyword evidence="24" id="KW-1185">Reference proteome</keyword>
<dbReference type="Pfam" id="PF13246">
    <property type="entry name" value="Cation_ATPase"/>
    <property type="match status" value="1"/>
</dbReference>
<accession>A0AAD4KL31</accession>
<dbReference type="SFLD" id="SFLDF00027">
    <property type="entry name" value="p-type_atpase"/>
    <property type="match status" value="1"/>
</dbReference>
<feature type="domain" description="Cation-transporting P-type ATPase N-terminal" evidence="22">
    <location>
        <begin position="221"/>
        <end position="267"/>
    </location>
</feature>
<evidence type="ECO:0000256" key="18">
    <source>
        <dbReference type="RuleBase" id="RU361146"/>
    </source>
</evidence>
<proteinExistence type="inferred from homology"/>
<dbReference type="RefSeq" id="XP_046068600.1">
    <property type="nucleotide sequence ID" value="XM_046211779.1"/>
</dbReference>
<evidence type="ECO:0000256" key="3">
    <source>
        <dbReference type="ARBA" id="ARBA00022554"/>
    </source>
</evidence>
<keyword evidence="7 18" id="KW-0547">Nucleotide-binding</keyword>
<evidence type="ECO:0000313" key="24">
    <source>
        <dbReference type="Proteomes" id="UP001201262"/>
    </source>
</evidence>
<keyword evidence="6" id="KW-0479">Metal-binding</keyword>
<evidence type="ECO:0000259" key="21">
    <source>
        <dbReference type="Pfam" id="PF00689"/>
    </source>
</evidence>
<dbReference type="GO" id="GO:0046872">
    <property type="term" value="F:metal ion binding"/>
    <property type="evidence" value="ECO:0007669"/>
    <property type="project" value="UniProtKB-KW"/>
</dbReference>
<dbReference type="PRINTS" id="PR00119">
    <property type="entry name" value="CATATPASE"/>
</dbReference>
<feature type="transmembrane region" description="Helical" evidence="18">
    <location>
        <begin position="288"/>
        <end position="306"/>
    </location>
</feature>
<sequence length="1228" mass="133244">MSVSPNGFLQLPGIRIDSEGSGINTQPSDRSLSHSTPQGLSPSSALSSNSEVLSLEGAPSNCDRSSLSISRPSSSLWDAATLRDRSASFASTNTTLLRSRADSTAASDVTKCVTYDNISASEALKPDPRYAGDFVVEDNNFAFSPGHLNKMLNPKSLPAFLAMAGPNGLSHGLRTDLSAGLSIDETKLSGHVTFEEATTCKPSDKRKIDKVECDTSASTSGEQFSDRIRVFGRNVLPDRKTNGFFKLFWEAYKDKIIILLTIAAVVSISLGVYEALSGGSKVDWIEGVAISVAILLVTIATAANDWQKERQFARLNKRKEDRQVKAIRSGKEMVISVFDVVVGDILHLEPGDSPPADGVFISGHGVKCDESSATGESDAMDKTPGREVWQQLNDGKPGDLDPFIISGSKVLEGVGTYLVTSVGPYSSHGRIMASLQTTNELTPLQVKLGKLADWIGWLGSGAAAVLFLILLIQFLTELPSNPASPAVKGQEFMDILIVAVTVIVVAVPEGLPLAVTLALAFATTRMVKENNLVRVLRACETMGNATVICSDKTGTLTQNKMTVVASVWGYNLQSSQLSLDEENQEPQRTVSELFRGFSETIKSLVVKSIALNSTAFEDEKDGKTEFIGSKTEVAMLQLAKDHLGINIREERANSEVIELYPFNSSRKCMAVVYRDPSVGYRLLVKGAAELMLASSVFAITTESDQDLTTSPLTEHTRHQISNQINQYAKSSLRTIAMVYRDFSSWPPTKSQARKDSSVPEFESIFNDMTWIGVVGIQDPLRPEVPAAIKKCNNAGVQVKMVTGDNLATATAIATACGIKTEDGLVMEGPEFRQLSDGELDRVVPHLQVLARSSPDDKRILVERLKHLGEIVAVTGDGTNDGPALKTANVGFSMGICGTEVAKEASSIILLDDNFKSIVTAIAWGRAVNDAVAKFLQFQITVNITAVILTFVSSIYSGSHESVLSAVQLLWVNLIMDTFAALALATDGPTDKILDRKPTPKNASLFTMTMWKMIIGQSIYKLAVTFTLYFAGKGILGSVLDDNNTQLQLNTIIFNTFVWMQIFNELNNRRLDNKFNIFEGILRNYWFLGINCIIIGGQILIIFVGGMALGVTPLNGVQWAICLLCGVGCLPWGVLLRLLPDRYFAIAFDFAVSQVSLLLRPFVKGSEYLSAVFKKAMSSISRLFMKRPRHVEEPSYVDEEAKGPAKKQTHVAADSVTSNPPPITVTTVT</sequence>
<dbReference type="SUPFAM" id="SSF81653">
    <property type="entry name" value="Calcium ATPase, transduction domain A"/>
    <property type="match status" value="1"/>
</dbReference>
<keyword evidence="14 18" id="KW-0472">Membrane</keyword>
<dbReference type="FunFam" id="1.20.1110.10:FF:000039">
    <property type="entry name" value="Calcium-transporting ATPase"/>
    <property type="match status" value="1"/>
</dbReference>
<comment type="similarity">
    <text evidence="15 18">Belongs to the cation transport ATPase (P-type) (TC 3.A.3) family.</text>
</comment>
<evidence type="ECO:0000256" key="13">
    <source>
        <dbReference type="ARBA" id="ARBA00023065"/>
    </source>
</evidence>
<dbReference type="FunFam" id="3.40.1110.10:FF:000031">
    <property type="entry name" value="Calcium-transporting ATPase"/>
    <property type="match status" value="1"/>
</dbReference>
<evidence type="ECO:0000256" key="1">
    <source>
        <dbReference type="ARBA" id="ARBA00004128"/>
    </source>
</evidence>
<feature type="transmembrane region" description="Helical" evidence="18">
    <location>
        <begin position="1045"/>
        <end position="1063"/>
    </location>
</feature>
<comment type="caution">
    <text evidence="23">The sequence shown here is derived from an EMBL/GenBank/DDBJ whole genome shotgun (WGS) entry which is preliminary data.</text>
</comment>
<feature type="transmembrane region" description="Helical" evidence="18">
    <location>
        <begin position="454"/>
        <end position="475"/>
    </location>
</feature>
<dbReference type="FunFam" id="3.40.50.1000:FF:000001">
    <property type="entry name" value="Phospholipid-transporting ATPase IC"/>
    <property type="match status" value="1"/>
</dbReference>
<evidence type="ECO:0000256" key="15">
    <source>
        <dbReference type="ARBA" id="ARBA00038148"/>
    </source>
</evidence>
<feature type="transmembrane region" description="Helical" evidence="18">
    <location>
        <begin position="1084"/>
        <end position="1110"/>
    </location>
</feature>
<dbReference type="FunFam" id="2.70.150.10:FF:000028">
    <property type="entry name" value="Calcium-transporting ATPase"/>
    <property type="match status" value="1"/>
</dbReference>
<evidence type="ECO:0000256" key="8">
    <source>
        <dbReference type="ARBA" id="ARBA00022837"/>
    </source>
</evidence>
<gene>
    <name evidence="23" type="ORF">BGW36DRAFT_302402</name>
</gene>
<evidence type="ECO:0000256" key="4">
    <source>
        <dbReference type="ARBA" id="ARBA00022568"/>
    </source>
</evidence>
<evidence type="ECO:0000256" key="5">
    <source>
        <dbReference type="ARBA" id="ARBA00022692"/>
    </source>
</evidence>
<dbReference type="SUPFAM" id="SSF81665">
    <property type="entry name" value="Calcium ATPase, transmembrane domain M"/>
    <property type="match status" value="1"/>
</dbReference>